<keyword evidence="6" id="KW-1185">Reference proteome</keyword>
<evidence type="ECO:0000313" key="5">
    <source>
        <dbReference type="EMBL" id="MDP9861053.1"/>
    </source>
</evidence>
<evidence type="ECO:0000256" key="2">
    <source>
        <dbReference type="ARBA" id="ARBA00022737"/>
    </source>
</evidence>
<dbReference type="Pfam" id="PF00400">
    <property type="entry name" value="WD40"/>
    <property type="match status" value="1"/>
</dbReference>
<keyword evidence="2" id="KW-0677">Repeat</keyword>
<proteinExistence type="predicted"/>
<dbReference type="Gene3D" id="2.130.10.10">
    <property type="entry name" value="YVTN repeat-like/Quinoprotein amine dehydrogenase"/>
    <property type="match status" value="1"/>
</dbReference>
<dbReference type="PROSITE" id="PS00678">
    <property type="entry name" value="WD_REPEATS_1"/>
    <property type="match status" value="1"/>
</dbReference>
<feature type="repeat" description="WD" evidence="3">
    <location>
        <begin position="66"/>
        <end position="107"/>
    </location>
</feature>
<keyword evidence="4" id="KW-0472">Membrane</keyword>
<comment type="caution">
    <text evidence="5">The sequence shown here is derived from an EMBL/GenBank/DDBJ whole genome shotgun (WGS) entry which is preliminary data.</text>
</comment>
<dbReference type="PANTHER" id="PTHR19848">
    <property type="entry name" value="WD40 REPEAT PROTEIN"/>
    <property type="match status" value="1"/>
</dbReference>
<dbReference type="InterPro" id="IPR001680">
    <property type="entry name" value="WD40_rpt"/>
</dbReference>
<dbReference type="EMBL" id="JAUSRB010000001">
    <property type="protein sequence ID" value="MDP9861053.1"/>
    <property type="molecule type" value="Genomic_DNA"/>
</dbReference>
<feature type="transmembrane region" description="Helical" evidence="4">
    <location>
        <begin position="21"/>
        <end position="45"/>
    </location>
</feature>
<dbReference type="InterPro" id="IPR019775">
    <property type="entry name" value="WD40_repeat_CS"/>
</dbReference>
<dbReference type="Proteomes" id="UP001230426">
    <property type="component" value="Unassembled WGS sequence"/>
</dbReference>
<dbReference type="PROSITE" id="PS50082">
    <property type="entry name" value="WD_REPEATS_2"/>
    <property type="match status" value="1"/>
</dbReference>
<gene>
    <name evidence="5" type="ORF">J2S55_000312</name>
</gene>
<organism evidence="5 6">
    <name type="scientific">Streptosporangium brasiliense</name>
    <dbReference type="NCBI Taxonomy" id="47480"/>
    <lineage>
        <taxon>Bacteria</taxon>
        <taxon>Bacillati</taxon>
        <taxon>Actinomycetota</taxon>
        <taxon>Actinomycetes</taxon>
        <taxon>Streptosporangiales</taxon>
        <taxon>Streptosporangiaceae</taxon>
        <taxon>Streptosporangium</taxon>
    </lineage>
</organism>
<evidence type="ECO:0000256" key="3">
    <source>
        <dbReference type="PROSITE-ProRule" id="PRU00221"/>
    </source>
</evidence>
<dbReference type="RefSeq" id="WP_306856737.1">
    <property type="nucleotide sequence ID" value="NZ_JAUSRB010000001.1"/>
</dbReference>
<evidence type="ECO:0008006" key="7">
    <source>
        <dbReference type="Google" id="ProtNLM"/>
    </source>
</evidence>
<sequence>MTERASGTVERNDKSSKRLAVVGVVLGIIGTIFGAIGAAAAVVVVPDARVFLGLPTEVGTPLPSNAIGHTASVWSVAFSPDGRTLATGSRDSMVRLWDVTSKESIATLTGHASNVISLAFRERSGFGSIAGRGF</sequence>
<dbReference type="InterPro" id="IPR036322">
    <property type="entry name" value="WD40_repeat_dom_sf"/>
</dbReference>
<dbReference type="PANTHER" id="PTHR19848:SF8">
    <property type="entry name" value="F-BOX AND WD REPEAT DOMAIN CONTAINING 7"/>
    <property type="match status" value="1"/>
</dbReference>
<keyword evidence="4" id="KW-0812">Transmembrane</keyword>
<keyword evidence="4" id="KW-1133">Transmembrane helix</keyword>
<reference evidence="5 6" key="1">
    <citation type="submission" date="2023-07" db="EMBL/GenBank/DDBJ databases">
        <title>Sequencing the genomes of 1000 actinobacteria strains.</title>
        <authorList>
            <person name="Klenk H.-P."/>
        </authorList>
    </citation>
    <scope>NUCLEOTIDE SEQUENCE [LARGE SCALE GENOMIC DNA]</scope>
    <source>
        <strain evidence="5 6">DSM 44109</strain>
    </source>
</reference>
<dbReference type="SMART" id="SM00320">
    <property type="entry name" value="WD40"/>
    <property type="match status" value="1"/>
</dbReference>
<name>A0ABT9QVQ3_9ACTN</name>
<dbReference type="SUPFAM" id="SSF50978">
    <property type="entry name" value="WD40 repeat-like"/>
    <property type="match status" value="1"/>
</dbReference>
<dbReference type="PROSITE" id="PS50294">
    <property type="entry name" value="WD_REPEATS_REGION"/>
    <property type="match status" value="1"/>
</dbReference>
<evidence type="ECO:0000256" key="4">
    <source>
        <dbReference type="SAM" id="Phobius"/>
    </source>
</evidence>
<dbReference type="InterPro" id="IPR015943">
    <property type="entry name" value="WD40/YVTN_repeat-like_dom_sf"/>
</dbReference>
<evidence type="ECO:0000256" key="1">
    <source>
        <dbReference type="ARBA" id="ARBA00022574"/>
    </source>
</evidence>
<keyword evidence="1 3" id="KW-0853">WD repeat</keyword>
<evidence type="ECO:0000313" key="6">
    <source>
        <dbReference type="Proteomes" id="UP001230426"/>
    </source>
</evidence>
<accession>A0ABT9QVQ3</accession>
<protein>
    <recommendedName>
        <fullName evidence="7">WD40 repeat domain-containing protein</fullName>
    </recommendedName>
</protein>